<dbReference type="Proteomes" id="UP000310158">
    <property type="component" value="Unassembled WGS sequence"/>
</dbReference>
<dbReference type="AlphaFoldDB" id="A0A4S4LZG8"/>
<keyword evidence="2" id="KW-1185">Reference proteome</keyword>
<evidence type="ECO:0008006" key="3">
    <source>
        <dbReference type="Google" id="ProtNLM"/>
    </source>
</evidence>
<proteinExistence type="predicted"/>
<evidence type="ECO:0000313" key="1">
    <source>
        <dbReference type="EMBL" id="THH17925.1"/>
    </source>
</evidence>
<comment type="caution">
    <text evidence="1">The sequence shown here is derived from an EMBL/GenBank/DDBJ whole genome shotgun (WGS) entry which is preliminary data.</text>
</comment>
<accession>A0A4S4LZG8</accession>
<dbReference type="Gene3D" id="3.30.420.10">
    <property type="entry name" value="Ribonuclease H-like superfamily/Ribonuclease H"/>
    <property type="match status" value="1"/>
</dbReference>
<gene>
    <name evidence="1" type="ORF">EW146_g2968</name>
</gene>
<name>A0A4S4LZG8_9AGAM</name>
<dbReference type="SUPFAM" id="SSF53098">
    <property type="entry name" value="Ribonuclease H-like"/>
    <property type="match status" value="1"/>
</dbReference>
<dbReference type="OrthoDB" id="26838at2759"/>
<dbReference type="InterPro" id="IPR012337">
    <property type="entry name" value="RNaseH-like_sf"/>
</dbReference>
<dbReference type="PANTHER" id="PTHR43040">
    <property type="entry name" value="RIBONUCLEASE D"/>
    <property type="match status" value="1"/>
</dbReference>
<dbReference type="GO" id="GO:0003676">
    <property type="term" value="F:nucleic acid binding"/>
    <property type="evidence" value="ECO:0007669"/>
    <property type="project" value="InterPro"/>
</dbReference>
<dbReference type="EMBL" id="SGPL01000092">
    <property type="protein sequence ID" value="THH17925.1"/>
    <property type="molecule type" value="Genomic_DNA"/>
</dbReference>
<reference evidence="1 2" key="1">
    <citation type="submission" date="2019-02" db="EMBL/GenBank/DDBJ databases">
        <title>Genome sequencing of the rare red list fungi Bondarzewia mesenterica.</title>
        <authorList>
            <person name="Buettner E."/>
            <person name="Kellner H."/>
        </authorList>
    </citation>
    <scope>NUCLEOTIDE SEQUENCE [LARGE SCALE GENOMIC DNA]</scope>
    <source>
        <strain evidence="1 2">DSM 108281</strain>
    </source>
</reference>
<dbReference type="InterPro" id="IPR036397">
    <property type="entry name" value="RNaseH_sf"/>
</dbReference>
<dbReference type="PANTHER" id="PTHR43040:SF1">
    <property type="entry name" value="RIBONUCLEASE D"/>
    <property type="match status" value="1"/>
</dbReference>
<sequence length="248" mass="28416">MQQQIFILDIVALGEFSSIHAIETIRTFLNRQDIIKIVWDGRMDSIECRYTLHARLRSVLDLQVAEVLSRESILQQGERQRLERLVRGQFGYSIVRKNRGLLKGLNLVLGLQACLDEQGIVGFPKDPEVVELHRQNRSQIWMDRPLPASLLQYAANDIYMISQLFQRFRRNGTLPRAKADRDCLIKQSENYILRCGLPGRVDKNNSFRPRSVLMVHALRERHAPISTVKLAALSFPLNVSIHPAAPQG</sequence>
<evidence type="ECO:0000313" key="2">
    <source>
        <dbReference type="Proteomes" id="UP000310158"/>
    </source>
</evidence>
<protein>
    <recommendedName>
        <fullName evidence="3">3'-5' exonuclease domain-containing protein</fullName>
    </recommendedName>
</protein>
<organism evidence="1 2">
    <name type="scientific">Bondarzewia mesenterica</name>
    <dbReference type="NCBI Taxonomy" id="1095465"/>
    <lineage>
        <taxon>Eukaryota</taxon>
        <taxon>Fungi</taxon>
        <taxon>Dikarya</taxon>
        <taxon>Basidiomycota</taxon>
        <taxon>Agaricomycotina</taxon>
        <taxon>Agaricomycetes</taxon>
        <taxon>Russulales</taxon>
        <taxon>Bondarzewiaceae</taxon>
        <taxon>Bondarzewia</taxon>
    </lineage>
</organism>